<dbReference type="GO" id="GO:0016757">
    <property type="term" value="F:glycosyltransferase activity"/>
    <property type="evidence" value="ECO:0007669"/>
    <property type="project" value="InterPro"/>
</dbReference>
<protein>
    <submittedName>
        <fullName evidence="4">Glycosyltransferase involved in cell wall bisynthesis</fullName>
    </submittedName>
</protein>
<dbReference type="InterPro" id="IPR029044">
    <property type="entry name" value="Nucleotide-diphossugar_trans"/>
</dbReference>
<dbReference type="RefSeq" id="WP_097280490.1">
    <property type="nucleotide sequence ID" value="NZ_OCNJ01000008.1"/>
</dbReference>
<dbReference type="SUPFAM" id="SSF53448">
    <property type="entry name" value="Nucleotide-diphospho-sugar transferases"/>
    <property type="match status" value="1"/>
</dbReference>
<keyword evidence="4" id="KW-0808">Transferase</keyword>
<dbReference type="SUPFAM" id="SSF53756">
    <property type="entry name" value="UDP-Glycosyltransferase/glycogen phosphorylase"/>
    <property type="match status" value="1"/>
</dbReference>
<dbReference type="Gene3D" id="3.40.50.2000">
    <property type="entry name" value="Glycogen Phosphorylase B"/>
    <property type="match status" value="1"/>
</dbReference>
<evidence type="ECO:0000259" key="2">
    <source>
        <dbReference type="Pfam" id="PF00534"/>
    </source>
</evidence>
<dbReference type="InterPro" id="IPR001173">
    <property type="entry name" value="Glyco_trans_2-like"/>
</dbReference>
<dbReference type="EMBL" id="OCNJ01000008">
    <property type="protein sequence ID" value="SOD98785.1"/>
    <property type="molecule type" value="Genomic_DNA"/>
</dbReference>
<evidence type="ECO:0000313" key="4">
    <source>
        <dbReference type="EMBL" id="SOD98785.1"/>
    </source>
</evidence>
<dbReference type="PANTHER" id="PTHR43685:SF11">
    <property type="entry name" value="GLYCOSYLTRANSFERASE TAGX-RELATED"/>
    <property type="match status" value="1"/>
</dbReference>
<feature type="region of interest" description="Disordered" evidence="1">
    <location>
        <begin position="288"/>
        <end position="310"/>
    </location>
</feature>
<dbReference type="CDD" id="cd03801">
    <property type="entry name" value="GT4_PimA-like"/>
    <property type="match status" value="1"/>
</dbReference>
<name>A0A286GTB4_9PROT</name>
<evidence type="ECO:0000256" key="1">
    <source>
        <dbReference type="SAM" id="MobiDB-lite"/>
    </source>
</evidence>
<dbReference type="Proteomes" id="UP000219621">
    <property type="component" value="Unassembled WGS sequence"/>
</dbReference>
<dbReference type="Pfam" id="PF00534">
    <property type="entry name" value="Glycos_transf_1"/>
    <property type="match status" value="1"/>
</dbReference>
<dbReference type="Gene3D" id="3.90.550.10">
    <property type="entry name" value="Spore Coat Polysaccharide Biosynthesis Protein SpsA, Chain A"/>
    <property type="match status" value="1"/>
</dbReference>
<feature type="domain" description="Glycosyltransferase 2-like" evidence="3">
    <location>
        <begin position="8"/>
        <end position="186"/>
    </location>
</feature>
<evidence type="ECO:0000313" key="5">
    <source>
        <dbReference type="Proteomes" id="UP000219621"/>
    </source>
</evidence>
<sequence length="727" mass="79329">MPNTPLVSVVMPVYNHERYVIDAIRSVFDQTWRPLELIMIDDGSTDGSAAAIRRFLADTPAPEGVTVSFDSRPNKGAHTTINEGLAKAAGTYIAVLNSDDAYLPERLAKCVRAAQEHAARLIFTYVDPIDDDGAPLPQGHRWRSWYADVMLEEMELSPSISTLLLRYNVGISTGNFVFHRSLLDDIGPFADFRYAHDVDFLLRACFLEEPVILREKLYRYRVHASNTIAESDDRITDEYAEIVRRYLARTLAEPPVNPVAPSFDNWTWSLAAAPWPPHLGRAMDRLLTPPPAPRGPARPAAATAPERVRAPQGAPHVTLVTHELSYTGAPVLLRDVGAALHGHGVATSVISLTPGPLAADFATMGSPVVQESRLARTLTSAGNFLARQTQHPRMPAPLGKGLRAVARVSDAVGHRLRIRTYMAAAEGTLLINSFACWPLALALLKRWRGRAFWYIHETYEPGLIMRSGAMHDRLRALVDDGRVTLMFGSDATRAVWAAAGYDGIVRYWSGLPAAGTESSPDDAAGHPVVLSVQSTGTRKGTRALIEAFALGRRKGWIAADVELRIIGCHKPSQNPLMRDLLKRVHQPDLRGAVSLVPGQPPAALDRHYREAAVYVQSSIMECLPLALLTAMAHGLPIVSSDADGCREAILEGRTGRLVPQRQSELMARAIADLLSDRTTAAALGRGARDWFVERFALEATVPPLVETLLPGNAAIAPVGRPETAHGR</sequence>
<accession>A0A286GTB4</accession>
<dbReference type="Pfam" id="PF00535">
    <property type="entry name" value="Glycos_transf_2"/>
    <property type="match status" value="1"/>
</dbReference>
<evidence type="ECO:0000259" key="3">
    <source>
        <dbReference type="Pfam" id="PF00535"/>
    </source>
</evidence>
<dbReference type="AlphaFoldDB" id="A0A286GTB4"/>
<organism evidence="4 5">
    <name type="scientific">Caenispirillum bisanense</name>
    <dbReference type="NCBI Taxonomy" id="414052"/>
    <lineage>
        <taxon>Bacteria</taxon>
        <taxon>Pseudomonadati</taxon>
        <taxon>Pseudomonadota</taxon>
        <taxon>Alphaproteobacteria</taxon>
        <taxon>Rhodospirillales</taxon>
        <taxon>Novispirillaceae</taxon>
        <taxon>Caenispirillum</taxon>
    </lineage>
</organism>
<keyword evidence="5" id="KW-1185">Reference proteome</keyword>
<reference evidence="4 5" key="1">
    <citation type="submission" date="2017-09" db="EMBL/GenBank/DDBJ databases">
        <authorList>
            <person name="Ehlers B."/>
            <person name="Leendertz F.H."/>
        </authorList>
    </citation>
    <scope>NUCLEOTIDE SEQUENCE [LARGE SCALE GENOMIC DNA]</scope>
    <source>
        <strain evidence="4 5">USBA 140</strain>
    </source>
</reference>
<proteinExistence type="predicted"/>
<gene>
    <name evidence="4" type="ORF">SAMN05421508_10884</name>
</gene>
<dbReference type="OrthoDB" id="6383742at2"/>
<dbReference type="PANTHER" id="PTHR43685">
    <property type="entry name" value="GLYCOSYLTRANSFERASE"/>
    <property type="match status" value="1"/>
</dbReference>
<dbReference type="InterPro" id="IPR050834">
    <property type="entry name" value="Glycosyltransf_2"/>
</dbReference>
<feature type="domain" description="Glycosyl transferase family 1" evidence="2">
    <location>
        <begin position="525"/>
        <end position="690"/>
    </location>
</feature>
<dbReference type="InterPro" id="IPR001296">
    <property type="entry name" value="Glyco_trans_1"/>
</dbReference>